<dbReference type="CDD" id="cd01317">
    <property type="entry name" value="DHOase_IIa"/>
    <property type="match status" value="1"/>
</dbReference>
<dbReference type="Pfam" id="PF12890">
    <property type="entry name" value="DHOase"/>
    <property type="match status" value="1"/>
</dbReference>
<feature type="binding site" evidence="6">
    <location>
        <position position="152"/>
    </location>
    <ligand>
        <name>Zn(2+)</name>
        <dbReference type="ChEBI" id="CHEBI:29105"/>
        <label>2</label>
    </ligand>
</feature>
<dbReference type="Gene3D" id="3.20.20.140">
    <property type="entry name" value="Metal-dependent hydrolases"/>
    <property type="match status" value="1"/>
</dbReference>
<dbReference type="InterPro" id="IPR002195">
    <property type="entry name" value="Dihydroorotase_CS"/>
</dbReference>
<evidence type="ECO:0000256" key="5">
    <source>
        <dbReference type="ARBA" id="ARBA00022975"/>
    </source>
</evidence>
<feature type="binding site" evidence="6">
    <location>
        <position position="60"/>
    </location>
    <ligand>
        <name>Zn(2+)</name>
        <dbReference type="ChEBI" id="CHEBI:29105"/>
        <label>1</label>
    </ligand>
</feature>
<protein>
    <recommendedName>
        <fullName evidence="6">Dihydroorotase</fullName>
        <shortName evidence="6">DHOase</shortName>
        <ecNumber evidence="6">3.5.2.3</ecNumber>
    </recommendedName>
</protein>
<evidence type="ECO:0000256" key="2">
    <source>
        <dbReference type="ARBA" id="ARBA00010286"/>
    </source>
</evidence>
<comment type="function">
    <text evidence="1 6">Catalyzes the reversible cyclization of carbamoyl aspartate to dihydroorotate.</text>
</comment>
<dbReference type="NCBIfam" id="TIGR00857">
    <property type="entry name" value="pyrC_multi"/>
    <property type="match status" value="1"/>
</dbReference>
<dbReference type="Proteomes" id="UP000064844">
    <property type="component" value="Chromosome"/>
</dbReference>
<reference evidence="9" key="2">
    <citation type="submission" date="2015-04" db="EMBL/GenBank/DDBJ databases">
        <title>A butyrogenic pathway from the amino acid lysine in a human gut commensal.</title>
        <authorList>
            <person name="de Vos W.M."/>
            <person name="Bui N.T.P."/>
            <person name="Plugge C.M."/>
            <person name="Ritari J."/>
        </authorList>
    </citation>
    <scope>NUCLEOTIDE SEQUENCE [LARGE SCALE GENOMIC DNA]</scope>
    <source>
        <strain evidence="9">AF211</strain>
    </source>
</reference>
<keyword evidence="5 6" id="KW-0665">Pyrimidine biosynthesis</keyword>
<dbReference type="KEGG" id="ibu:IB211_02316c"/>
<dbReference type="PANTHER" id="PTHR43668:SF2">
    <property type="entry name" value="ALLANTOINASE"/>
    <property type="match status" value="1"/>
</dbReference>
<evidence type="ECO:0000259" key="7">
    <source>
        <dbReference type="Pfam" id="PF12890"/>
    </source>
</evidence>
<dbReference type="PROSITE" id="PS00483">
    <property type="entry name" value="DIHYDROOROTASE_2"/>
    <property type="match status" value="1"/>
</dbReference>
<comment type="catalytic activity">
    <reaction evidence="6">
        <text>(S)-dihydroorotate + H2O = N-carbamoyl-L-aspartate + H(+)</text>
        <dbReference type="Rhea" id="RHEA:24296"/>
        <dbReference type="ChEBI" id="CHEBI:15377"/>
        <dbReference type="ChEBI" id="CHEBI:15378"/>
        <dbReference type="ChEBI" id="CHEBI:30864"/>
        <dbReference type="ChEBI" id="CHEBI:32814"/>
        <dbReference type="EC" id="3.5.2.3"/>
    </reaction>
</comment>
<dbReference type="GO" id="GO:0005737">
    <property type="term" value="C:cytoplasm"/>
    <property type="evidence" value="ECO:0007669"/>
    <property type="project" value="TreeGrafter"/>
</dbReference>
<evidence type="ECO:0000256" key="3">
    <source>
        <dbReference type="ARBA" id="ARBA00022723"/>
    </source>
</evidence>
<gene>
    <name evidence="6" type="primary">pyrC</name>
    <name evidence="8" type="ORF">IB211_02316c</name>
</gene>
<dbReference type="GO" id="GO:0004038">
    <property type="term" value="F:allantoinase activity"/>
    <property type="evidence" value="ECO:0007669"/>
    <property type="project" value="TreeGrafter"/>
</dbReference>
<organism evidence="8 9">
    <name type="scientific">Intestinimonas butyriciproducens</name>
    <dbReference type="NCBI Taxonomy" id="1297617"/>
    <lineage>
        <taxon>Bacteria</taxon>
        <taxon>Bacillati</taxon>
        <taxon>Bacillota</taxon>
        <taxon>Clostridia</taxon>
        <taxon>Eubacteriales</taxon>
        <taxon>Intestinimonas</taxon>
    </lineage>
</organism>
<accession>A0A0S2W5W2</accession>
<dbReference type="EMBL" id="CP011307">
    <property type="protein sequence ID" value="ALP94707.1"/>
    <property type="molecule type" value="Genomic_DNA"/>
</dbReference>
<feature type="binding site" evidence="6">
    <location>
        <position position="232"/>
    </location>
    <ligand>
        <name>Zn(2+)</name>
        <dbReference type="ChEBI" id="CHEBI:29105"/>
        <label>2</label>
    </ligand>
</feature>
<dbReference type="PROSITE" id="PS00482">
    <property type="entry name" value="DIHYDROOROTASE_1"/>
    <property type="match status" value="1"/>
</dbReference>
<dbReference type="PATRIC" id="fig|1297617.4.peg.2388"/>
<proteinExistence type="inferred from homology"/>
<dbReference type="InterPro" id="IPR032466">
    <property type="entry name" value="Metal_Hydrolase"/>
</dbReference>
<dbReference type="GO" id="GO:0044205">
    <property type="term" value="P:'de novo' UMP biosynthetic process"/>
    <property type="evidence" value="ECO:0007669"/>
    <property type="project" value="UniProtKB-UniRule"/>
</dbReference>
<evidence type="ECO:0000256" key="6">
    <source>
        <dbReference type="HAMAP-Rule" id="MF_00220"/>
    </source>
</evidence>
<dbReference type="STRING" id="1297617.IB211_02316c"/>
<evidence type="ECO:0000313" key="9">
    <source>
        <dbReference type="Proteomes" id="UP000064844"/>
    </source>
</evidence>
<comment type="cofactor">
    <cofactor evidence="6">
        <name>Zn(2+)</name>
        <dbReference type="ChEBI" id="CHEBI:29105"/>
    </cofactor>
    <text evidence="6">Binds 2 Zn(2+) ions per subunit.</text>
</comment>
<dbReference type="InterPro" id="IPR050138">
    <property type="entry name" value="DHOase/Allantoinase_Hydrolase"/>
</dbReference>
<comment type="caution">
    <text evidence="6">Lacks conserved residue(s) required for the propagation of feature annotation.</text>
</comment>
<comment type="similarity">
    <text evidence="2 6">Belongs to the metallo-dependent hydrolases superfamily. DHOase family. Class I DHOase subfamily.</text>
</comment>
<dbReference type="eggNOG" id="COG0044">
    <property type="taxonomic scope" value="Bacteria"/>
</dbReference>
<dbReference type="HAMAP" id="MF_00220_B">
    <property type="entry name" value="PyrC_classI_B"/>
    <property type="match status" value="1"/>
</dbReference>
<feature type="binding site" evidence="6">
    <location>
        <position position="278"/>
    </location>
    <ligand>
        <name>substrate</name>
    </ligand>
</feature>
<dbReference type="SUPFAM" id="SSF51556">
    <property type="entry name" value="Metallo-dependent hydrolases"/>
    <property type="match status" value="1"/>
</dbReference>
<keyword evidence="6" id="KW-0862">Zinc</keyword>
<feature type="binding site" evidence="6">
    <location>
        <position position="305"/>
    </location>
    <ligand>
        <name>Zn(2+)</name>
        <dbReference type="ChEBI" id="CHEBI:29105"/>
        <label>1</label>
    </ligand>
</feature>
<dbReference type="InterPro" id="IPR011059">
    <property type="entry name" value="Metal-dep_hydrolase_composite"/>
</dbReference>
<feature type="binding site" evidence="6">
    <location>
        <position position="152"/>
    </location>
    <ligand>
        <name>Zn(2+)</name>
        <dbReference type="ChEBI" id="CHEBI:29105"/>
        <label>1</label>
    </ligand>
</feature>
<evidence type="ECO:0000313" key="8">
    <source>
        <dbReference type="EMBL" id="ALP94707.1"/>
    </source>
</evidence>
<feature type="binding site" evidence="6">
    <location>
        <position position="179"/>
    </location>
    <ligand>
        <name>Zn(2+)</name>
        <dbReference type="ChEBI" id="CHEBI:29105"/>
        <label>2</label>
    </ligand>
</feature>
<feature type="binding site" evidence="6">
    <location>
        <begin position="62"/>
        <end position="64"/>
    </location>
    <ligand>
        <name>substrate</name>
    </ligand>
</feature>
<dbReference type="EC" id="3.5.2.3" evidence="6"/>
<reference evidence="8 9" key="1">
    <citation type="journal article" date="2015" name="Nat. Commun.">
        <title>Production of butyrate from lysine and the Amadori product fructoselysine by a human gut commensal.</title>
        <authorList>
            <person name="Bui T.P."/>
            <person name="Ritari J."/>
            <person name="Boeren S."/>
            <person name="de Waard P."/>
            <person name="Plugge C.M."/>
            <person name="de Vos W.M."/>
        </authorList>
    </citation>
    <scope>NUCLEOTIDE SEQUENCE [LARGE SCALE GENOMIC DNA]</scope>
    <source>
        <strain evidence="8 9">AF211</strain>
    </source>
</reference>
<evidence type="ECO:0000256" key="4">
    <source>
        <dbReference type="ARBA" id="ARBA00022801"/>
    </source>
</evidence>
<feature type="binding site" evidence="6">
    <location>
        <position position="309"/>
    </location>
    <ligand>
        <name>substrate</name>
    </ligand>
</feature>
<dbReference type="GO" id="GO:0006145">
    <property type="term" value="P:purine nucleobase catabolic process"/>
    <property type="evidence" value="ECO:0007669"/>
    <property type="project" value="TreeGrafter"/>
</dbReference>
<sequence>MKLLIRKGRLVDPVGGIGGVMDILIEDGKLAVIGSDLREPEARVIDARGLNVCAGLVDMHVHLREPGFEYKEDITTGAAAAARGGFTSVACMPNTRPVLDTPEQIEYVLRRAGESCGVRVWPIGAVSRGQKGQSLTDAAALQEAGCVALSDDGVPVQDANLVRDAMIRCKRLGLTILSHCEDADMVRNYAVNEGRVSRALGLPGRPAIAEEIMVMRDAMLAEETGAAVHICHVSTAGSVEIIRQFKKKGVAITCETCPQYFTLTEDEVLEQGSLARVNPPLRTKLDVEAILEGLRDGTIDVIATDHAPHSVEEKAKPLAEAPSGMVGLETALGVTLTALYHTGFMDLSDILKKMTSHPACILRIPKGRLSLGGEADFTIFSPDEEWTVEPDQFASKGRNTPFKGRKLKGRVKYTIVGGRVVYGDEGGRADVV</sequence>
<dbReference type="UniPathway" id="UPA00070">
    <property type="reaction ID" value="UER00117"/>
</dbReference>
<dbReference type="InterPro" id="IPR004722">
    <property type="entry name" value="DHOase"/>
</dbReference>
<keyword evidence="4 6" id="KW-0378">Hydrolase</keyword>
<evidence type="ECO:0000256" key="1">
    <source>
        <dbReference type="ARBA" id="ARBA00002368"/>
    </source>
</evidence>
<feature type="binding site" evidence="6">
    <location>
        <position position="94"/>
    </location>
    <ligand>
        <name>substrate</name>
    </ligand>
</feature>
<feature type="domain" description="Dihydroorotase catalytic" evidence="7">
    <location>
        <begin position="53"/>
        <end position="236"/>
    </location>
</feature>
<dbReference type="AlphaFoldDB" id="A0A0S2W5W2"/>
<feature type="active site" evidence="6">
    <location>
        <position position="305"/>
    </location>
</feature>
<dbReference type="InterPro" id="IPR024403">
    <property type="entry name" value="DHOase_cat"/>
</dbReference>
<dbReference type="PANTHER" id="PTHR43668">
    <property type="entry name" value="ALLANTOINASE"/>
    <property type="match status" value="1"/>
</dbReference>
<dbReference type="GO" id="GO:0008270">
    <property type="term" value="F:zinc ion binding"/>
    <property type="evidence" value="ECO:0007669"/>
    <property type="project" value="UniProtKB-UniRule"/>
</dbReference>
<dbReference type="Gene3D" id="2.30.40.10">
    <property type="entry name" value="Urease, subunit C, domain 1"/>
    <property type="match status" value="1"/>
</dbReference>
<keyword evidence="9" id="KW-1185">Reference proteome</keyword>
<dbReference type="RefSeq" id="WP_058118098.1">
    <property type="nucleotide sequence ID" value="NZ_CP011307.1"/>
</dbReference>
<dbReference type="SUPFAM" id="SSF51338">
    <property type="entry name" value="Composite domain of metallo-dependent hydrolases"/>
    <property type="match status" value="1"/>
</dbReference>
<name>A0A0S2W5W2_9FIRM</name>
<feature type="binding site" evidence="6">
    <location>
        <position position="62"/>
    </location>
    <ligand>
        <name>Zn(2+)</name>
        <dbReference type="ChEBI" id="CHEBI:29105"/>
        <label>1</label>
    </ligand>
</feature>
<keyword evidence="3 6" id="KW-0479">Metal-binding</keyword>
<dbReference type="GO" id="GO:0004151">
    <property type="term" value="F:dihydroorotase activity"/>
    <property type="evidence" value="ECO:0007669"/>
    <property type="project" value="UniProtKB-UniRule"/>
</dbReference>
<comment type="pathway">
    <text evidence="6">Pyrimidine metabolism; UMP biosynthesis via de novo pathway; (S)-dihydroorotate from bicarbonate: step 3/3.</text>
</comment>